<sequence>MLQYPIQLPPLDLRPQKKSGKHAAAPPKPAPPPPPPPSAPPQDDVPEDPLLPGDVVGEGCHLLGEPISRVPVGQYLQGPLSPSTPSLSHSASTSSSSSDGSDSAGSAYEDAPPAKSFQVIRKLGTGSYAVVYLVAEVLDDDERADSSDEEFDGMLGSFDETQAKHVARAPRLGRHYAIKCLSKANLDEEQLQAQAIEVSHLPPFSRVLRSLSHHR</sequence>
<proteinExistence type="predicted"/>
<keyword evidence="3" id="KW-1185">Reference proteome</keyword>
<reference evidence="2 3" key="1">
    <citation type="journal article" date="2019" name="New Phytol.">
        <title>Comparative genomics reveals unique wood-decay strategies and fruiting body development in the Schizophyllaceae.</title>
        <authorList>
            <person name="Almasi E."/>
            <person name="Sahu N."/>
            <person name="Krizsan K."/>
            <person name="Balint B."/>
            <person name="Kovacs G.M."/>
            <person name="Kiss B."/>
            <person name="Cseklye J."/>
            <person name="Drula E."/>
            <person name="Henrissat B."/>
            <person name="Nagy I."/>
            <person name="Chovatia M."/>
            <person name="Adam C."/>
            <person name="LaButti K."/>
            <person name="Lipzen A."/>
            <person name="Riley R."/>
            <person name="Grigoriev I.V."/>
            <person name="Nagy L.G."/>
        </authorList>
    </citation>
    <scope>NUCLEOTIDE SEQUENCE [LARGE SCALE GENOMIC DNA]</scope>
    <source>
        <strain evidence="2 3">NL-1724</strain>
    </source>
</reference>
<gene>
    <name evidence="2" type="ORF">BD626DRAFT_16828</name>
</gene>
<evidence type="ECO:0000256" key="1">
    <source>
        <dbReference type="SAM" id="MobiDB-lite"/>
    </source>
</evidence>
<feature type="compositionally biased region" description="Low complexity" evidence="1">
    <location>
        <begin position="80"/>
        <end position="106"/>
    </location>
</feature>
<accession>A0A550CY26</accession>
<dbReference type="Gene3D" id="3.30.200.20">
    <property type="entry name" value="Phosphorylase Kinase, domain 1"/>
    <property type="match status" value="1"/>
</dbReference>
<evidence type="ECO:0000313" key="3">
    <source>
        <dbReference type="Proteomes" id="UP000320762"/>
    </source>
</evidence>
<organism evidence="2 3">
    <name type="scientific">Schizophyllum amplum</name>
    <dbReference type="NCBI Taxonomy" id="97359"/>
    <lineage>
        <taxon>Eukaryota</taxon>
        <taxon>Fungi</taxon>
        <taxon>Dikarya</taxon>
        <taxon>Basidiomycota</taxon>
        <taxon>Agaricomycotina</taxon>
        <taxon>Agaricomycetes</taxon>
        <taxon>Agaricomycetidae</taxon>
        <taxon>Agaricales</taxon>
        <taxon>Schizophyllaceae</taxon>
        <taxon>Schizophyllum</taxon>
    </lineage>
</organism>
<feature type="compositionally biased region" description="Pro residues" evidence="1">
    <location>
        <begin position="26"/>
        <end position="40"/>
    </location>
</feature>
<dbReference type="SUPFAM" id="SSF56112">
    <property type="entry name" value="Protein kinase-like (PK-like)"/>
    <property type="match status" value="1"/>
</dbReference>
<feature type="region of interest" description="Disordered" evidence="1">
    <location>
        <begin position="1"/>
        <end position="110"/>
    </location>
</feature>
<protein>
    <recommendedName>
        <fullName evidence="4">Protein kinase domain-containing protein</fullName>
    </recommendedName>
</protein>
<dbReference type="InterPro" id="IPR011009">
    <property type="entry name" value="Kinase-like_dom_sf"/>
</dbReference>
<evidence type="ECO:0008006" key="4">
    <source>
        <dbReference type="Google" id="ProtNLM"/>
    </source>
</evidence>
<evidence type="ECO:0000313" key="2">
    <source>
        <dbReference type="EMBL" id="TRM69706.1"/>
    </source>
</evidence>
<dbReference type="EMBL" id="VDMD01000001">
    <property type="protein sequence ID" value="TRM69706.1"/>
    <property type="molecule type" value="Genomic_DNA"/>
</dbReference>
<dbReference type="OrthoDB" id="3057737at2759"/>
<dbReference type="Proteomes" id="UP000320762">
    <property type="component" value="Unassembled WGS sequence"/>
</dbReference>
<name>A0A550CY26_9AGAR</name>
<dbReference type="STRING" id="97359.A0A550CY26"/>
<dbReference type="AlphaFoldDB" id="A0A550CY26"/>
<comment type="caution">
    <text evidence="2">The sequence shown here is derived from an EMBL/GenBank/DDBJ whole genome shotgun (WGS) entry which is preliminary data.</text>
</comment>